<proteinExistence type="predicted"/>
<dbReference type="AlphaFoldDB" id="A0A6C0H8T3"/>
<accession>A0A6C0H8T3</accession>
<reference evidence="1" key="1">
    <citation type="journal article" date="2020" name="Nature">
        <title>Giant virus diversity and host interactions through global metagenomics.</title>
        <authorList>
            <person name="Schulz F."/>
            <person name="Roux S."/>
            <person name="Paez-Espino D."/>
            <person name="Jungbluth S."/>
            <person name="Walsh D.A."/>
            <person name="Denef V.J."/>
            <person name="McMahon K.D."/>
            <person name="Konstantinidis K.T."/>
            <person name="Eloe-Fadrosh E.A."/>
            <person name="Kyrpides N.C."/>
            <person name="Woyke T."/>
        </authorList>
    </citation>
    <scope>NUCLEOTIDE SEQUENCE</scope>
    <source>
        <strain evidence="1">GVMAG-M-3300023179-82</strain>
    </source>
</reference>
<name>A0A6C0H8T3_9ZZZZ</name>
<sequence>MTKLFPNNSFYFKDETRNMNKNTDTTVDMVMYHLNNEFSKYYLGITIIMSKCHYIICGSGNCSQWIMYYRGNNNNVIQNLEGKWITNIK</sequence>
<protein>
    <submittedName>
        <fullName evidence="1">Uncharacterized protein</fullName>
    </submittedName>
</protein>
<evidence type="ECO:0000313" key="1">
    <source>
        <dbReference type="EMBL" id="QHT76413.1"/>
    </source>
</evidence>
<dbReference type="EMBL" id="MN739896">
    <property type="protein sequence ID" value="QHT76413.1"/>
    <property type="molecule type" value="Genomic_DNA"/>
</dbReference>
<organism evidence="1">
    <name type="scientific">viral metagenome</name>
    <dbReference type="NCBI Taxonomy" id="1070528"/>
    <lineage>
        <taxon>unclassified sequences</taxon>
        <taxon>metagenomes</taxon>
        <taxon>organismal metagenomes</taxon>
    </lineage>
</organism>